<feature type="chain" id="PRO_5003260400" description="Outer membrane protein beta-barrel domain-containing protein" evidence="1">
    <location>
        <begin position="23"/>
        <end position="213"/>
    </location>
</feature>
<accession>F0SF30</accession>
<evidence type="ECO:0000313" key="2">
    <source>
        <dbReference type="EMBL" id="ADY54098.1"/>
    </source>
</evidence>
<keyword evidence="3" id="KW-1185">Reference proteome</keyword>
<sequence>MKKIILIVIVCNLVAVASYVNAQDKKNERRLTFGEWAAFYSNGSTQDNIGNTGKTSPSGSTVGLIAYWNVPYESFEDKDFVLGWNANFAGGWNLTKSRAGRYDLDIGFWSSKLIKKDIEVGVQYSFLGIYCYQDMAFFGSSAQAAVRVTDFQVTYSREGEGVFIGWASPKNKNMYANSIGAKYFFGKNLFLGGRFTKYPFNKEYAIVAGLTGF</sequence>
<feature type="signal peptide" evidence="1">
    <location>
        <begin position="1"/>
        <end position="22"/>
    </location>
</feature>
<evidence type="ECO:0000313" key="3">
    <source>
        <dbReference type="Proteomes" id="UP000000310"/>
    </source>
</evidence>
<dbReference type="KEGG" id="psn:Pedsa_3569"/>
<reference evidence="2 3" key="1">
    <citation type="journal article" date="2011" name="Stand. Genomic Sci.">
        <title>Complete genome sequence of the gliding, heparinolytic Pedobacter saltans type strain (113).</title>
        <authorList>
            <person name="Liolios K."/>
            <person name="Sikorski J."/>
            <person name="Lu M."/>
            <person name="Nolan M."/>
            <person name="Lapidus A."/>
            <person name="Lucas S."/>
            <person name="Hammon N."/>
            <person name="Deshpande S."/>
            <person name="Cheng J.F."/>
            <person name="Tapia R."/>
            <person name="Han C."/>
            <person name="Goodwin L."/>
            <person name="Pitluck S."/>
            <person name="Huntemann M."/>
            <person name="Ivanova N."/>
            <person name="Pagani I."/>
            <person name="Mavromatis K."/>
            <person name="Ovchinikova G."/>
            <person name="Pati A."/>
            <person name="Chen A."/>
            <person name="Palaniappan K."/>
            <person name="Land M."/>
            <person name="Hauser L."/>
            <person name="Brambilla E.M."/>
            <person name="Kotsyurbenko O."/>
            <person name="Rohde M."/>
            <person name="Tindall B.J."/>
            <person name="Abt B."/>
            <person name="Goker M."/>
            <person name="Detter J.C."/>
            <person name="Woyke T."/>
            <person name="Bristow J."/>
            <person name="Eisen J.A."/>
            <person name="Markowitz V."/>
            <person name="Hugenholtz P."/>
            <person name="Klenk H.P."/>
            <person name="Kyrpides N.C."/>
        </authorList>
    </citation>
    <scope>NUCLEOTIDE SEQUENCE [LARGE SCALE GENOMIC DNA]</scope>
    <source>
        <strain evidence="3">ATCC 51119 / DSM 12145 / JCM 21818 / LMG 10337 / NBRC 100064 / NCIMB 13643</strain>
    </source>
</reference>
<keyword evidence="1" id="KW-0732">Signal</keyword>
<protein>
    <recommendedName>
        <fullName evidence="4">Outer membrane protein beta-barrel domain-containing protein</fullName>
    </recommendedName>
</protein>
<proteinExistence type="predicted"/>
<evidence type="ECO:0008006" key="4">
    <source>
        <dbReference type="Google" id="ProtNLM"/>
    </source>
</evidence>
<reference evidence="3" key="2">
    <citation type="submission" date="2011-02" db="EMBL/GenBank/DDBJ databases">
        <title>The complete genome of Pedobacter saltans DSM 12145.</title>
        <authorList>
            <consortium name="US DOE Joint Genome Institute (JGI-PGF)"/>
            <person name="Lucas S."/>
            <person name="Copeland A."/>
            <person name="Lapidus A."/>
            <person name="Bruce D."/>
            <person name="Goodwin L."/>
            <person name="Pitluck S."/>
            <person name="Kyrpides N."/>
            <person name="Mavromatis K."/>
            <person name="Pagani I."/>
            <person name="Ivanova N."/>
            <person name="Ovchinnikova G."/>
            <person name="Lu M."/>
            <person name="Detter J.C."/>
            <person name="Han C."/>
            <person name="Land M."/>
            <person name="Hauser L."/>
            <person name="Markowitz V."/>
            <person name="Cheng J.-F."/>
            <person name="Hugenholtz P."/>
            <person name="Woyke T."/>
            <person name="Wu D."/>
            <person name="Tindall B."/>
            <person name="Pomrenke H.G."/>
            <person name="Brambilla E."/>
            <person name="Klenk H.-P."/>
            <person name="Eisen J.A."/>
        </authorList>
    </citation>
    <scope>NUCLEOTIDE SEQUENCE [LARGE SCALE GENOMIC DNA]</scope>
    <source>
        <strain evidence="3">ATCC 51119 / DSM 12145 / JCM 21818 / LMG 10337 / NBRC 100064 / NCIMB 13643</strain>
    </source>
</reference>
<organism evidence="2 3">
    <name type="scientific">Pseudopedobacter saltans (strain ATCC 51119 / DSM 12145 / JCM 21818 / CCUG 39354 / LMG 10337 / NBRC 100064 / NCIMB 13643)</name>
    <name type="common">Pedobacter saltans</name>
    <dbReference type="NCBI Taxonomy" id="762903"/>
    <lineage>
        <taxon>Bacteria</taxon>
        <taxon>Pseudomonadati</taxon>
        <taxon>Bacteroidota</taxon>
        <taxon>Sphingobacteriia</taxon>
        <taxon>Sphingobacteriales</taxon>
        <taxon>Sphingobacteriaceae</taxon>
        <taxon>Pseudopedobacter</taxon>
    </lineage>
</organism>
<gene>
    <name evidence="2" type="ordered locus">Pedsa_3569</name>
</gene>
<dbReference type="AlphaFoldDB" id="F0SF30"/>
<dbReference type="OrthoDB" id="9836239at2"/>
<dbReference type="HOGENOM" id="CLU_1293399_0_0_10"/>
<dbReference type="STRING" id="762903.Pedsa_3569"/>
<name>F0SF30_PSESL</name>
<evidence type="ECO:0000256" key="1">
    <source>
        <dbReference type="SAM" id="SignalP"/>
    </source>
</evidence>
<dbReference type="EMBL" id="CP002545">
    <property type="protein sequence ID" value="ADY54098.1"/>
    <property type="molecule type" value="Genomic_DNA"/>
</dbReference>
<dbReference type="RefSeq" id="WP_013634581.1">
    <property type="nucleotide sequence ID" value="NC_015177.1"/>
</dbReference>
<dbReference type="Proteomes" id="UP000000310">
    <property type="component" value="Chromosome"/>
</dbReference>